<feature type="transmembrane region" description="Helical" evidence="1">
    <location>
        <begin position="209"/>
        <end position="228"/>
    </location>
</feature>
<sequence>MTRYYILILKIVNALIFVWILTIFFSIFHFDEVVTTSSGELVLTAFFTSLKNIFTYLIFTAAYGVAILSVLISSFIFLAAQPQMIMLLEHFFRGLLSLWFTFPNGTTPNFSQIPDLLGQEFAIFNENIYLIAFQILIIISIIYAIKAFLKTNPKNDLIVVGSIVLMLVIPLMVFGFKDMLDLFNISIQYLEDLPYPLDISLEEIPIDDIFQFFASPVILLAIASYIYLEMAFQINYTYTVTQPSLERSHRLEAQLTILQSESHYITANVDKIKEEAKKRREELKIEDKKTMGISGFFAKTGERFSYVKEMIEKKKLEEEEKKLITAASKTRRLGRYMHRLFQEDFEARDTLTAKSSAPKPQSLVVSTIINFVFRVGLLVIISFIIIHPKWFMEYIFQLPPAIVESVVMYSPEIIIILLIPLILTFPVISKVISFIKHRNLI</sequence>
<feature type="transmembrane region" description="Helical" evidence="1">
    <location>
        <begin position="7"/>
        <end position="28"/>
    </location>
</feature>
<accession>X1DUM0</accession>
<feature type="transmembrane region" description="Helical" evidence="1">
    <location>
        <begin position="363"/>
        <end position="386"/>
    </location>
</feature>
<feature type="transmembrane region" description="Helical" evidence="1">
    <location>
        <begin position="122"/>
        <end position="145"/>
    </location>
</feature>
<feature type="transmembrane region" description="Helical" evidence="1">
    <location>
        <begin position="85"/>
        <end position="102"/>
    </location>
</feature>
<keyword evidence="1" id="KW-0472">Membrane</keyword>
<reference evidence="2" key="1">
    <citation type="journal article" date="2014" name="Front. Microbiol.">
        <title>High frequency of phylogenetically diverse reductive dehalogenase-homologous genes in deep subseafloor sedimentary metagenomes.</title>
        <authorList>
            <person name="Kawai M."/>
            <person name="Futagami T."/>
            <person name="Toyoda A."/>
            <person name="Takaki Y."/>
            <person name="Nishi S."/>
            <person name="Hori S."/>
            <person name="Arai W."/>
            <person name="Tsubouchi T."/>
            <person name="Morono Y."/>
            <person name="Uchiyama I."/>
            <person name="Ito T."/>
            <person name="Fujiyama A."/>
            <person name="Inagaki F."/>
            <person name="Takami H."/>
        </authorList>
    </citation>
    <scope>NUCLEOTIDE SEQUENCE</scope>
    <source>
        <strain evidence="2">Expedition CK06-06</strain>
    </source>
</reference>
<evidence type="ECO:0000256" key="1">
    <source>
        <dbReference type="SAM" id="Phobius"/>
    </source>
</evidence>
<organism evidence="2">
    <name type="scientific">marine sediment metagenome</name>
    <dbReference type="NCBI Taxonomy" id="412755"/>
    <lineage>
        <taxon>unclassified sequences</taxon>
        <taxon>metagenomes</taxon>
        <taxon>ecological metagenomes</taxon>
    </lineage>
</organism>
<feature type="transmembrane region" description="Helical" evidence="1">
    <location>
        <begin position="53"/>
        <end position="78"/>
    </location>
</feature>
<keyword evidence="1" id="KW-1133">Transmembrane helix</keyword>
<feature type="transmembrane region" description="Helical" evidence="1">
    <location>
        <begin position="157"/>
        <end position="176"/>
    </location>
</feature>
<evidence type="ECO:0000313" key="2">
    <source>
        <dbReference type="EMBL" id="GAH24726.1"/>
    </source>
</evidence>
<keyword evidence="1" id="KW-0812">Transmembrane</keyword>
<feature type="non-terminal residue" evidence="2">
    <location>
        <position position="441"/>
    </location>
</feature>
<name>X1DUM0_9ZZZZ</name>
<dbReference type="AlphaFoldDB" id="X1DUM0"/>
<gene>
    <name evidence="2" type="ORF">S03H2_02342</name>
</gene>
<comment type="caution">
    <text evidence="2">The sequence shown here is derived from an EMBL/GenBank/DDBJ whole genome shotgun (WGS) entry which is preliminary data.</text>
</comment>
<protein>
    <submittedName>
        <fullName evidence="2">Uncharacterized protein</fullName>
    </submittedName>
</protein>
<dbReference type="EMBL" id="BARU01000772">
    <property type="protein sequence ID" value="GAH24726.1"/>
    <property type="molecule type" value="Genomic_DNA"/>
</dbReference>
<proteinExistence type="predicted"/>
<feature type="transmembrane region" description="Helical" evidence="1">
    <location>
        <begin position="406"/>
        <end position="428"/>
    </location>
</feature>